<keyword evidence="2" id="KW-1185">Reference proteome</keyword>
<reference evidence="2" key="1">
    <citation type="submission" date="2017-04" db="EMBL/GenBank/DDBJ databases">
        <authorList>
            <person name="Varghese N."/>
            <person name="Submissions S."/>
        </authorList>
    </citation>
    <scope>NUCLEOTIDE SEQUENCE [LARGE SCALE GENOMIC DNA]</scope>
    <source>
        <strain evidence="2">RKEM611</strain>
    </source>
</reference>
<gene>
    <name evidence="1" type="ORF">SAMN06296036_13261</name>
</gene>
<dbReference type="STRING" id="1513793.SAMN06296036_13261"/>
<evidence type="ECO:0000313" key="2">
    <source>
        <dbReference type="Proteomes" id="UP000192907"/>
    </source>
</evidence>
<dbReference type="EMBL" id="FWZT01000032">
    <property type="protein sequence ID" value="SMF78428.1"/>
    <property type="molecule type" value="Genomic_DNA"/>
</dbReference>
<sequence length="180" mass="20867">MSTVFKNVRTPASKKFHSLGYYKRRIEVIVPKRGKDKGKIKIVYESPVARRNVTLLAPIKQSHKTFSDESEARKYIREELREEVRQQHELATKAQKWQSISALIEVVEKFKEYLEAKNPARAKVDYDHFASTLTYFVGEMGDMILGNGMFILQDSQIGYHRWKDPEPMHLPLNGALVELS</sequence>
<name>A0A1Y6CUA2_9BACT</name>
<dbReference type="Proteomes" id="UP000192907">
    <property type="component" value="Unassembled WGS sequence"/>
</dbReference>
<accession>A0A1Y6CUA2</accession>
<evidence type="ECO:0000313" key="1">
    <source>
        <dbReference type="EMBL" id="SMF78428.1"/>
    </source>
</evidence>
<organism evidence="1 2">
    <name type="scientific">Pseudobacteriovorax antillogorgiicola</name>
    <dbReference type="NCBI Taxonomy" id="1513793"/>
    <lineage>
        <taxon>Bacteria</taxon>
        <taxon>Pseudomonadati</taxon>
        <taxon>Bdellovibrionota</taxon>
        <taxon>Oligoflexia</taxon>
        <taxon>Oligoflexales</taxon>
        <taxon>Pseudobacteriovoracaceae</taxon>
        <taxon>Pseudobacteriovorax</taxon>
    </lineage>
</organism>
<dbReference type="RefSeq" id="WP_132325391.1">
    <property type="nucleotide sequence ID" value="NZ_FWZT01000032.1"/>
</dbReference>
<proteinExistence type="predicted"/>
<dbReference type="AlphaFoldDB" id="A0A1Y6CUA2"/>
<protein>
    <submittedName>
        <fullName evidence="1">Uncharacterized protein</fullName>
    </submittedName>
</protein>